<proteinExistence type="predicted"/>
<evidence type="ECO:0000313" key="4">
    <source>
        <dbReference type="EMBL" id="CAF2102934.1"/>
    </source>
</evidence>
<evidence type="ECO:0000313" key="5">
    <source>
        <dbReference type="EMBL" id="CAF3958978.1"/>
    </source>
</evidence>
<accession>A0A816TTS4</accession>
<reference evidence="3" key="1">
    <citation type="submission" date="2021-02" db="EMBL/GenBank/DDBJ databases">
        <authorList>
            <person name="Nowell W R."/>
        </authorList>
    </citation>
    <scope>NUCLEOTIDE SEQUENCE</scope>
</reference>
<keyword evidence="2" id="KW-0812">Transmembrane</keyword>
<dbReference type="Proteomes" id="UP000663866">
    <property type="component" value="Unassembled WGS sequence"/>
</dbReference>
<evidence type="ECO:0000256" key="2">
    <source>
        <dbReference type="SAM" id="Phobius"/>
    </source>
</evidence>
<feature type="region of interest" description="Disordered" evidence="1">
    <location>
        <begin position="139"/>
        <end position="158"/>
    </location>
</feature>
<evidence type="ECO:0000313" key="6">
    <source>
        <dbReference type="EMBL" id="CAF4070410.1"/>
    </source>
</evidence>
<sequence>MSINPYHLTKNVRFSYGTFGPIFIEIPISSNATQTTWVSDGVTMGYLEGRINEISGDYFGELTTTAAAVAATTTTSTTSLNKIENNCYSYPSTNLLIGFAIGIALIILLLSINLVVMISKKRSKYRTKMEKNSGESLRFHEMFPDLNHPRQQRQQQQK</sequence>
<dbReference type="EMBL" id="CAJNRG010008293">
    <property type="protein sequence ID" value="CAF2102934.1"/>
    <property type="molecule type" value="Genomic_DNA"/>
</dbReference>
<keyword evidence="2" id="KW-1133">Transmembrane helix</keyword>
<dbReference type="EMBL" id="CAJNRF010008521">
    <property type="protein sequence ID" value="CAF2102232.1"/>
    <property type="molecule type" value="Genomic_DNA"/>
</dbReference>
<dbReference type="Proteomes" id="UP000663856">
    <property type="component" value="Unassembled WGS sequence"/>
</dbReference>
<dbReference type="AlphaFoldDB" id="A0A816TTS4"/>
<evidence type="ECO:0000313" key="8">
    <source>
        <dbReference type="Proteomes" id="UP000663866"/>
    </source>
</evidence>
<evidence type="ECO:0000313" key="3">
    <source>
        <dbReference type="EMBL" id="CAF2102232.1"/>
    </source>
</evidence>
<dbReference type="EMBL" id="CAJOBG010001793">
    <property type="protein sequence ID" value="CAF3958978.1"/>
    <property type="molecule type" value="Genomic_DNA"/>
</dbReference>
<evidence type="ECO:0000256" key="1">
    <source>
        <dbReference type="SAM" id="MobiDB-lite"/>
    </source>
</evidence>
<protein>
    <submittedName>
        <fullName evidence="3">Uncharacterized protein</fullName>
    </submittedName>
</protein>
<gene>
    <name evidence="5" type="ORF">OVN521_LOCUS12690</name>
    <name evidence="6" type="ORF">UXM345_LOCUS20403</name>
    <name evidence="3" type="ORF">WKI299_LOCUS20447</name>
    <name evidence="4" type="ORF">XDN619_LOCUS19042</name>
</gene>
<comment type="caution">
    <text evidence="3">The sequence shown here is derived from an EMBL/GenBank/DDBJ whole genome shotgun (WGS) entry which is preliminary data.</text>
</comment>
<keyword evidence="8" id="KW-1185">Reference proteome</keyword>
<feature type="transmembrane region" description="Helical" evidence="2">
    <location>
        <begin position="95"/>
        <end position="119"/>
    </location>
</feature>
<keyword evidence="2" id="KW-0472">Membrane</keyword>
<dbReference type="Proteomes" id="UP000663842">
    <property type="component" value="Unassembled WGS sequence"/>
</dbReference>
<evidence type="ECO:0000313" key="7">
    <source>
        <dbReference type="Proteomes" id="UP000663856"/>
    </source>
</evidence>
<dbReference type="EMBL" id="CAJOBF010003036">
    <property type="protein sequence ID" value="CAF4070410.1"/>
    <property type="molecule type" value="Genomic_DNA"/>
</dbReference>
<dbReference type="Proteomes" id="UP000663887">
    <property type="component" value="Unassembled WGS sequence"/>
</dbReference>
<name>A0A816TTS4_9BILA</name>
<organism evidence="3 7">
    <name type="scientific">Rotaria magnacalcarata</name>
    <dbReference type="NCBI Taxonomy" id="392030"/>
    <lineage>
        <taxon>Eukaryota</taxon>
        <taxon>Metazoa</taxon>
        <taxon>Spiralia</taxon>
        <taxon>Gnathifera</taxon>
        <taxon>Rotifera</taxon>
        <taxon>Eurotatoria</taxon>
        <taxon>Bdelloidea</taxon>
        <taxon>Philodinida</taxon>
        <taxon>Philodinidae</taxon>
        <taxon>Rotaria</taxon>
    </lineage>
</organism>